<sequence length="304" mass="36140">MKTLNCELDLAYPPISNQEGVWFWEDEEVREYVKSSKIYMIVHRKQLKFKDVCWKPKEFGVIKFKIIMGDIVSPEINLSIKFAMDYKKQTGNSVYIEMGDKLIRITGGDKKHVIYWATPDIFLDQYFKDKFLFKVEDDFDFKVFNSFELYYVAISKENDSFSRLFGNVHHGRLKILSNETQKEKEARLTDELMILMFNIRYFNINTVDHIGNLNYYIDDDKLVVADAEKAFVKLMNTKYNEVKYEKYPYSKDGLYTTELDRYVYSINEEIVIYTDELEFSGSYGSDEMRDIIMIEGDRVEIIKF</sequence>
<keyword evidence="2" id="KW-1185">Reference proteome</keyword>
<organism evidence="1 2">
    <name type="scientific">Candidatus Clostridium eludens</name>
    <dbReference type="NCBI Taxonomy" id="3381663"/>
    <lineage>
        <taxon>Bacteria</taxon>
        <taxon>Bacillati</taxon>
        <taxon>Bacillota</taxon>
        <taxon>Clostridia</taxon>
        <taxon>Eubacteriales</taxon>
        <taxon>Clostridiaceae</taxon>
        <taxon>Clostridium</taxon>
    </lineage>
</organism>
<accession>A0ABW8SQQ4</accession>
<reference evidence="1 2" key="1">
    <citation type="submission" date="2024-11" db="EMBL/GenBank/DDBJ databases">
        <authorList>
            <person name="Heng Y.C."/>
            <person name="Lim A.C.H."/>
            <person name="Lee J.K.Y."/>
            <person name="Kittelmann S."/>
        </authorList>
    </citation>
    <scope>NUCLEOTIDE SEQUENCE [LARGE SCALE GENOMIC DNA]</scope>
    <source>
        <strain evidence="1 2">WILCCON 0269</strain>
    </source>
</reference>
<comment type="caution">
    <text evidence="1">The sequence shown here is derived from an EMBL/GenBank/DDBJ whole genome shotgun (WGS) entry which is preliminary data.</text>
</comment>
<evidence type="ECO:0000313" key="2">
    <source>
        <dbReference type="Proteomes" id="UP001623660"/>
    </source>
</evidence>
<gene>
    <name evidence="1" type="ORF">ACJDU8_21490</name>
</gene>
<evidence type="ECO:0008006" key="3">
    <source>
        <dbReference type="Google" id="ProtNLM"/>
    </source>
</evidence>
<name>A0ABW8SQQ4_9CLOT</name>
<dbReference type="Proteomes" id="UP001623660">
    <property type="component" value="Unassembled WGS sequence"/>
</dbReference>
<evidence type="ECO:0000313" key="1">
    <source>
        <dbReference type="EMBL" id="MFL0198116.1"/>
    </source>
</evidence>
<dbReference type="EMBL" id="JBJHZX010000047">
    <property type="protein sequence ID" value="MFL0198116.1"/>
    <property type="molecule type" value="Genomic_DNA"/>
</dbReference>
<protein>
    <recommendedName>
        <fullName evidence="3">DUF2262 domain-containing protein</fullName>
    </recommendedName>
</protein>
<proteinExistence type="predicted"/>
<dbReference type="RefSeq" id="WP_406794225.1">
    <property type="nucleotide sequence ID" value="NZ_JBJHZX010000047.1"/>
</dbReference>